<comment type="similarity">
    <text evidence="1">Belongs to the peptidase C48 family.</text>
</comment>
<dbReference type="GO" id="GO:0005634">
    <property type="term" value="C:nucleus"/>
    <property type="evidence" value="ECO:0007669"/>
    <property type="project" value="TreeGrafter"/>
</dbReference>
<evidence type="ECO:0000256" key="2">
    <source>
        <dbReference type="ARBA" id="ARBA00022670"/>
    </source>
</evidence>
<keyword evidence="4" id="KW-0788">Thiol protease</keyword>
<evidence type="ECO:0000256" key="4">
    <source>
        <dbReference type="ARBA" id="ARBA00022807"/>
    </source>
</evidence>
<dbReference type="Pfam" id="PF02902">
    <property type="entry name" value="Peptidase_C48"/>
    <property type="match status" value="1"/>
</dbReference>
<name>A0A1W5DBG9_9LECA</name>
<dbReference type="Proteomes" id="UP000192927">
    <property type="component" value="Unassembled WGS sequence"/>
</dbReference>
<evidence type="ECO:0000259" key="6">
    <source>
        <dbReference type="PROSITE" id="PS50600"/>
    </source>
</evidence>
<keyword evidence="2" id="KW-0645">Protease</keyword>
<evidence type="ECO:0000313" key="7">
    <source>
        <dbReference type="EMBL" id="SLM40219.1"/>
    </source>
</evidence>
<feature type="compositionally biased region" description="Basic and acidic residues" evidence="5">
    <location>
        <begin position="855"/>
        <end position="866"/>
    </location>
</feature>
<dbReference type="GO" id="GO:0016929">
    <property type="term" value="F:deSUMOylase activity"/>
    <property type="evidence" value="ECO:0007669"/>
    <property type="project" value="TreeGrafter"/>
</dbReference>
<dbReference type="EMBL" id="FWEW01003658">
    <property type="protein sequence ID" value="SLM40219.1"/>
    <property type="molecule type" value="Genomic_DNA"/>
</dbReference>
<dbReference type="SUPFAM" id="SSF54001">
    <property type="entry name" value="Cysteine proteinases"/>
    <property type="match status" value="1"/>
</dbReference>
<dbReference type="PROSITE" id="PS50600">
    <property type="entry name" value="ULP_PROTEASE"/>
    <property type="match status" value="1"/>
</dbReference>
<feature type="compositionally biased region" description="Polar residues" evidence="5">
    <location>
        <begin position="884"/>
        <end position="906"/>
    </location>
</feature>
<accession>A0A1W5DBG9</accession>
<feature type="compositionally biased region" description="Basic and acidic residues" evidence="5">
    <location>
        <begin position="946"/>
        <end position="986"/>
    </location>
</feature>
<keyword evidence="8" id="KW-1185">Reference proteome</keyword>
<dbReference type="GO" id="GO:0016926">
    <property type="term" value="P:protein desumoylation"/>
    <property type="evidence" value="ECO:0007669"/>
    <property type="project" value="TreeGrafter"/>
</dbReference>
<feature type="region of interest" description="Disordered" evidence="5">
    <location>
        <begin position="851"/>
        <end position="988"/>
    </location>
</feature>
<proteinExistence type="inferred from homology"/>
<dbReference type="GO" id="GO:0006508">
    <property type="term" value="P:proteolysis"/>
    <property type="evidence" value="ECO:0007669"/>
    <property type="project" value="UniProtKB-KW"/>
</dbReference>
<dbReference type="PANTHER" id="PTHR12606">
    <property type="entry name" value="SENTRIN/SUMO-SPECIFIC PROTEASE"/>
    <property type="match status" value="1"/>
</dbReference>
<feature type="region of interest" description="Disordered" evidence="5">
    <location>
        <begin position="291"/>
        <end position="317"/>
    </location>
</feature>
<feature type="region of interest" description="Disordered" evidence="5">
    <location>
        <begin position="534"/>
        <end position="567"/>
    </location>
</feature>
<protein>
    <submittedName>
        <fullName evidence="7">Peptidase C48, SUMO/Sentrin/Ubl1</fullName>
    </submittedName>
</protein>
<feature type="domain" description="Ubiquitin-like protease family profile" evidence="6">
    <location>
        <begin position="1028"/>
        <end position="1203"/>
    </location>
</feature>
<organism evidence="7 8">
    <name type="scientific">Lasallia pustulata</name>
    <dbReference type="NCBI Taxonomy" id="136370"/>
    <lineage>
        <taxon>Eukaryota</taxon>
        <taxon>Fungi</taxon>
        <taxon>Dikarya</taxon>
        <taxon>Ascomycota</taxon>
        <taxon>Pezizomycotina</taxon>
        <taxon>Lecanoromycetes</taxon>
        <taxon>OSLEUM clade</taxon>
        <taxon>Umbilicariomycetidae</taxon>
        <taxon>Umbilicariales</taxon>
        <taxon>Umbilicariaceae</taxon>
        <taxon>Lasallia</taxon>
    </lineage>
</organism>
<feature type="compositionally biased region" description="Basic residues" evidence="5">
    <location>
        <begin position="536"/>
        <end position="567"/>
    </location>
</feature>
<dbReference type="InterPro" id="IPR038765">
    <property type="entry name" value="Papain-like_cys_pep_sf"/>
</dbReference>
<dbReference type="PANTHER" id="PTHR12606:SF141">
    <property type="entry name" value="GH15225P-RELATED"/>
    <property type="match status" value="1"/>
</dbReference>
<sequence length="1243" mass="136362">MDGTPLMDCCAMEEASSTMDWQRTTPPFAYTAPPSSYQSSVAYTSPLRALDHLIDWESEWIAPHLKSQPNPAAPKRSFANYAEDTQAPQGPEAVKDSRYSYASKYRMDTQSTGYNLTQERLGNEYNNYNLGSARLSENGARSHWQPNQPNHWEPNQRTRPNRWEANGLIVAQEPFIARDRPYPYTPPNEDYPTGPLAIQLAHNIIAGAKATSLFAVEQVKNLTMATIQHMRQARDVTVTTASTLRHGAVRARRLAQRSTRPAHEVYTCAVQAAHAAKRRCMQFTVSRREPVPMARRPVAPPSTPRRSPRRSPPRFTSARIDAENDARMNAENVARITAENDARAKEAAAVIENDARINAENVARITAENDARAKEAAAIIENNDMTRYLPPQTLADLQLQNVYGMGGDRFMDETQSVSMYGHVQSSSLSERPTTYSPVAVSPVQPIAYSPATVSSAETIGSSQVSVSPIQPTTHAAAPFSFAIPAVDSTVTNLPIQPIACSPTTYSIAASTADSPLAVSEASLSDLYSPAAIPSAKKTRSQATAKKKSPGIARHSQKTPKKIYPKTPKKIFPKTPKKIFPKTPKKSFQKTPKKNVGFYVSPRTGMPVSQMKKYVIGEPIDFPVDQTPTSSLSSCTSSFLRGQEPIDSPSILEDTEHENRRELGTHQNADLAGYADNTSDAFRDADLFGNSASLEQPEASVNENLNSYEHEAGYADNTSDVSRDADLFGNSASLEQPEASVNENLNSYEHAAGYADNTSDAFRDADLFGNSASLEQPEASFNENLNSHEHEEQAVPIHHDILRPIQNRGTVITWPQTPSDLVVTELGSPVKAGSPPPVTSLGDQAVIEAEVSTVSEQHDEVSNKENKSPPAAPVNHSQHLDEHNVIQSSSQPEQTVDQSTTPATQQADPGAAQAVQPSDGPVTPVRLNKAFRGLGVSVRRSSTRQQQKREAANQRKAEQAAKEAEEKAFKARAEEEARKKAEEERQKKLTRRVPTEKVIQPLSSEWEEKVSKTMALADGQVVAVTSTGTKLLRGDLGTLLPQAGRDSASGWLNDEIITAYLQAVVDHGLATTGFKKGQTPKYYAFNTFFYTNIRDKGPDSVKRWASKARIGGKNLENVERIFIPVHEGSHWTLLVVSPVLKTIEYFDSLGGAPDRYVANTKAWLAQEMGRAWKEADWEVIDSTSPLQNNGKDCGVFTVTTAKMVVLGVDPMAYGCEDIPLQRKRMVAELIHGGFTKEFEPPETV</sequence>
<keyword evidence="3" id="KW-0378">Hydrolase</keyword>
<evidence type="ECO:0000256" key="1">
    <source>
        <dbReference type="ARBA" id="ARBA00005234"/>
    </source>
</evidence>
<evidence type="ECO:0000256" key="5">
    <source>
        <dbReference type="SAM" id="MobiDB-lite"/>
    </source>
</evidence>
<dbReference type="Gene3D" id="3.40.395.10">
    <property type="entry name" value="Adenoviral Proteinase, Chain A"/>
    <property type="match status" value="1"/>
</dbReference>
<reference evidence="8" key="1">
    <citation type="submission" date="2017-03" db="EMBL/GenBank/DDBJ databases">
        <authorList>
            <person name="Sharma R."/>
            <person name="Thines M."/>
        </authorList>
    </citation>
    <scope>NUCLEOTIDE SEQUENCE [LARGE SCALE GENOMIC DNA]</scope>
</reference>
<evidence type="ECO:0000313" key="8">
    <source>
        <dbReference type="Proteomes" id="UP000192927"/>
    </source>
</evidence>
<evidence type="ECO:0000256" key="3">
    <source>
        <dbReference type="ARBA" id="ARBA00022801"/>
    </source>
</evidence>
<dbReference type="AlphaFoldDB" id="A0A1W5DBG9"/>
<dbReference type="InterPro" id="IPR003653">
    <property type="entry name" value="Peptidase_C48_C"/>
</dbReference>